<gene>
    <name evidence="1" type="ORF">QBC47DRAFT_465325</name>
</gene>
<dbReference type="EMBL" id="MU839851">
    <property type="protein sequence ID" value="KAK1749934.1"/>
    <property type="molecule type" value="Genomic_DNA"/>
</dbReference>
<evidence type="ECO:0000313" key="1">
    <source>
        <dbReference type="EMBL" id="KAK1749934.1"/>
    </source>
</evidence>
<evidence type="ECO:0000313" key="2">
    <source>
        <dbReference type="Proteomes" id="UP001239445"/>
    </source>
</evidence>
<sequence length="503" mass="55809">MTLVGLSALTGEIQHPQVPLAANATLKGLAGDRLSFSENPFPYHELFAVADSALDGMNSAMFKDGASASGITLTTDHPDLPFRDPDTTAQSKAMANVSMSFLMAREAGPQLLDVTEALVEAVLGDDHPEYNGLKHWLEMPWVHEPASVDSVPGNDLWDDVWDGDFDNNAYNFNATAKAVLKNTRAGGQEEGNWADADTSALLGTAGLSRLQLEVVAASRNGSPRLPQILESLRLSHDANLTVRFLNMTLQALLDRRQAGVCSQPALVTAMVAGECFPREWISPSASDHHYGPPLFHLWSTLCGFLNAREILRRRASHVAGRLQHLVKTDKTLSRQRLDRSAKPWFSVHKKAMHHNHLIDNSLRLQLPVLSHIAAQFQETCRLRDAFANRLAPLYTSQSSWWNLTSVDGRVVVHHVTMPTLQEFALALQNASRRLGERSNYTARAEERWKASYHIGSLWYTSRGPHSPQNWMDVLGFGNKTVALLAKDDRYVPQFRAKYLCLAP</sequence>
<protein>
    <submittedName>
        <fullName evidence="1">Uncharacterized protein</fullName>
    </submittedName>
</protein>
<dbReference type="Proteomes" id="UP001239445">
    <property type="component" value="Unassembled WGS sequence"/>
</dbReference>
<accession>A0AAJ0B1G3</accession>
<organism evidence="1 2">
    <name type="scientific">Echria macrotheca</name>
    <dbReference type="NCBI Taxonomy" id="438768"/>
    <lineage>
        <taxon>Eukaryota</taxon>
        <taxon>Fungi</taxon>
        <taxon>Dikarya</taxon>
        <taxon>Ascomycota</taxon>
        <taxon>Pezizomycotina</taxon>
        <taxon>Sordariomycetes</taxon>
        <taxon>Sordariomycetidae</taxon>
        <taxon>Sordariales</taxon>
        <taxon>Schizotheciaceae</taxon>
        <taxon>Echria</taxon>
    </lineage>
</organism>
<reference evidence="1" key="1">
    <citation type="submission" date="2023-06" db="EMBL/GenBank/DDBJ databases">
        <title>Genome-scale phylogeny and comparative genomics of the fungal order Sordariales.</title>
        <authorList>
            <consortium name="Lawrence Berkeley National Laboratory"/>
            <person name="Hensen N."/>
            <person name="Bonometti L."/>
            <person name="Westerberg I."/>
            <person name="Brannstrom I.O."/>
            <person name="Guillou S."/>
            <person name="Cros-Aarteil S."/>
            <person name="Calhoun S."/>
            <person name="Haridas S."/>
            <person name="Kuo A."/>
            <person name="Mondo S."/>
            <person name="Pangilinan J."/>
            <person name="Riley R."/>
            <person name="Labutti K."/>
            <person name="Andreopoulos B."/>
            <person name="Lipzen A."/>
            <person name="Chen C."/>
            <person name="Yanf M."/>
            <person name="Daum C."/>
            <person name="Ng V."/>
            <person name="Clum A."/>
            <person name="Steindorff A."/>
            <person name="Ohm R."/>
            <person name="Martin F."/>
            <person name="Silar P."/>
            <person name="Natvig D."/>
            <person name="Lalanne C."/>
            <person name="Gautier V."/>
            <person name="Ament-Velasquez S.L."/>
            <person name="Kruys A."/>
            <person name="Hutchinson M.I."/>
            <person name="Powell A.J."/>
            <person name="Barry K."/>
            <person name="Miller A.N."/>
            <person name="Grigoriev I.V."/>
            <person name="Debuchy R."/>
            <person name="Gladieux P."/>
            <person name="Thoren M.H."/>
            <person name="Johannesson H."/>
        </authorList>
    </citation>
    <scope>NUCLEOTIDE SEQUENCE</scope>
    <source>
        <strain evidence="1">PSN4</strain>
    </source>
</reference>
<proteinExistence type="predicted"/>
<comment type="caution">
    <text evidence="1">The sequence shown here is derived from an EMBL/GenBank/DDBJ whole genome shotgun (WGS) entry which is preliminary data.</text>
</comment>
<name>A0AAJ0B1G3_9PEZI</name>
<keyword evidence="2" id="KW-1185">Reference proteome</keyword>
<dbReference type="AlphaFoldDB" id="A0AAJ0B1G3"/>